<feature type="region of interest" description="Disordered" evidence="1">
    <location>
        <begin position="389"/>
        <end position="595"/>
    </location>
</feature>
<dbReference type="InterPro" id="IPR003607">
    <property type="entry name" value="HD/PDEase_dom"/>
</dbReference>
<dbReference type="AlphaFoldDB" id="A0A2T0R045"/>
<evidence type="ECO:0000256" key="2">
    <source>
        <dbReference type="SAM" id="Phobius"/>
    </source>
</evidence>
<reference evidence="4 5" key="1">
    <citation type="submission" date="2018-03" db="EMBL/GenBank/DDBJ databases">
        <title>Genomic Encyclopedia of Archaeal and Bacterial Type Strains, Phase II (KMG-II): from individual species to whole genera.</title>
        <authorList>
            <person name="Goeker M."/>
        </authorList>
    </citation>
    <scope>NUCLEOTIDE SEQUENCE [LARGE SCALE GENOMIC DNA]</scope>
    <source>
        <strain evidence="4 5">DSM 19711</strain>
    </source>
</reference>
<accession>A0A2T0R045</accession>
<dbReference type="RefSeq" id="WP_106213854.1">
    <property type="nucleotide sequence ID" value="NZ_PVZF01000011.1"/>
</dbReference>
<dbReference type="InterPro" id="IPR052020">
    <property type="entry name" value="Cyclic_di-GMP/3'3'-cGAMP_PDE"/>
</dbReference>
<feature type="compositionally biased region" description="Low complexity" evidence="1">
    <location>
        <begin position="491"/>
        <end position="503"/>
    </location>
</feature>
<dbReference type="PANTHER" id="PTHR45228:SF4">
    <property type="entry name" value="LIPOPROTEIN"/>
    <property type="match status" value="1"/>
</dbReference>
<evidence type="ECO:0000313" key="5">
    <source>
        <dbReference type="Proteomes" id="UP000238083"/>
    </source>
</evidence>
<feature type="domain" description="HD-GYP" evidence="3">
    <location>
        <begin position="132"/>
        <end position="328"/>
    </location>
</feature>
<dbReference type="Proteomes" id="UP000238083">
    <property type="component" value="Unassembled WGS sequence"/>
</dbReference>
<dbReference type="EMBL" id="PVZF01000011">
    <property type="protein sequence ID" value="PRY12245.1"/>
    <property type="molecule type" value="Genomic_DNA"/>
</dbReference>
<feature type="compositionally biased region" description="Low complexity" evidence="1">
    <location>
        <begin position="524"/>
        <end position="595"/>
    </location>
</feature>
<dbReference type="InterPro" id="IPR037522">
    <property type="entry name" value="HD_GYP_dom"/>
</dbReference>
<feature type="compositionally biased region" description="Low complexity" evidence="1">
    <location>
        <begin position="436"/>
        <end position="459"/>
    </location>
</feature>
<proteinExistence type="predicted"/>
<keyword evidence="5" id="KW-1185">Reference proteome</keyword>
<keyword evidence="2" id="KW-1133">Transmembrane helix</keyword>
<evidence type="ECO:0000259" key="3">
    <source>
        <dbReference type="PROSITE" id="PS51832"/>
    </source>
</evidence>
<dbReference type="SUPFAM" id="SSF109604">
    <property type="entry name" value="HD-domain/PDEase-like"/>
    <property type="match status" value="1"/>
</dbReference>
<dbReference type="PROSITE" id="PS51832">
    <property type="entry name" value="HD_GYP"/>
    <property type="match status" value="1"/>
</dbReference>
<dbReference type="Pfam" id="PF13487">
    <property type="entry name" value="HD_5"/>
    <property type="match status" value="1"/>
</dbReference>
<keyword evidence="2" id="KW-0812">Transmembrane</keyword>
<evidence type="ECO:0000313" key="4">
    <source>
        <dbReference type="EMBL" id="PRY12245.1"/>
    </source>
</evidence>
<dbReference type="PANTHER" id="PTHR45228">
    <property type="entry name" value="CYCLIC DI-GMP PHOSPHODIESTERASE TM_0186-RELATED"/>
    <property type="match status" value="1"/>
</dbReference>
<organism evidence="4 5">
    <name type="scientific">Kineococcus rhizosphaerae</name>
    <dbReference type="NCBI Taxonomy" id="559628"/>
    <lineage>
        <taxon>Bacteria</taxon>
        <taxon>Bacillati</taxon>
        <taxon>Actinomycetota</taxon>
        <taxon>Actinomycetes</taxon>
        <taxon>Kineosporiales</taxon>
        <taxon>Kineosporiaceae</taxon>
        <taxon>Kineococcus</taxon>
    </lineage>
</organism>
<dbReference type="SMART" id="SM00471">
    <property type="entry name" value="HDc"/>
    <property type="match status" value="1"/>
</dbReference>
<protein>
    <submittedName>
        <fullName evidence="4">HD domain-containing protein</fullName>
    </submittedName>
</protein>
<dbReference type="CDD" id="cd00077">
    <property type="entry name" value="HDc"/>
    <property type="match status" value="1"/>
</dbReference>
<comment type="caution">
    <text evidence="4">The sequence shown here is derived from an EMBL/GenBank/DDBJ whole genome shotgun (WGS) entry which is preliminary data.</text>
</comment>
<dbReference type="OrthoDB" id="9802066at2"/>
<feature type="transmembrane region" description="Helical" evidence="2">
    <location>
        <begin position="22"/>
        <end position="47"/>
    </location>
</feature>
<keyword evidence="2" id="KW-0472">Membrane</keyword>
<dbReference type="Gene3D" id="1.10.3210.10">
    <property type="entry name" value="Hypothetical protein af1432"/>
    <property type="match status" value="1"/>
</dbReference>
<feature type="transmembrane region" description="Helical" evidence="2">
    <location>
        <begin position="59"/>
        <end position="81"/>
    </location>
</feature>
<name>A0A2T0R045_9ACTN</name>
<gene>
    <name evidence="4" type="ORF">CLV37_111202</name>
</gene>
<sequence>MGTGPTQNYDQAGSTTWRPRPVLAAVVRATTGAAPVVLALGVGAAAARWAPAARLGLPAAVWLLLVVATSSAVLFACSRWLRRLVPLSALLRLSLVLPDRVPNRFAVARRTWSPQVLQRSEDAGTEGGGPTGGAASAQWLLALVGNLAAHDARTRAHGERVQAYAALIGRELGLPEADVERLSWAALLHDVGKLHVPVDVINKNGRPTEAEWAQLQQHPCDGAHLVQPLRSWLGPWLDGVEQHHERFDGAGYPRGLSGSELSLAARIIAVADTYDVITSARAYKKPMPAEQARAEITRCAGTQFDPDVVRAFLSVGIGRLRLVAGPATLLAALPGVGSLPAQALSSVSAVAQTAGGQVLAAVLAAGVGVGAGVGATQALAPAALADPLRPVTTAPASPSDGTGRVTGDGASSPITSASGTPVPVEPSPTDVPVGGTLLLPPSASTTTAPAPSATPRRATAPPPRPLATGTPVDRPSPSRTTSPSPVPSPPVATSTPTSTGTPSAAPPTSSPVTPSGAPSPAPTGLPTTVPGPSTTTGSPVTGTPTGTPTGHEPTSTPTSSPTGSRPTSGAPSPTTTPTRSPTTAPTSTASPTSPGLCIGVIVYVCL</sequence>
<evidence type="ECO:0000256" key="1">
    <source>
        <dbReference type="SAM" id="MobiDB-lite"/>
    </source>
</evidence>